<keyword evidence="2" id="KW-0378">Hydrolase</keyword>
<evidence type="ECO:0000259" key="3">
    <source>
        <dbReference type="Pfam" id="PF01979"/>
    </source>
</evidence>
<keyword evidence="5" id="KW-1185">Reference proteome</keyword>
<evidence type="ECO:0000256" key="2">
    <source>
        <dbReference type="ARBA" id="ARBA00022801"/>
    </source>
</evidence>
<evidence type="ECO:0000256" key="1">
    <source>
        <dbReference type="ARBA" id="ARBA00010716"/>
    </source>
</evidence>
<dbReference type="InterPro" id="IPR006680">
    <property type="entry name" value="Amidohydro-rel"/>
</dbReference>
<evidence type="ECO:0000313" key="5">
    <source>
        <dbReference type="Proteomes" id="UP001236620"/>
    </source>
</evidence>
<gene>
    <name evidence="4" type="ORF">J2Z63_000777</name>
</gene>
<feature type="domain" description="Amidohydrolase-related" evidence="3">
    <location>
        <begin position="16"/>
        <end position="149"/>
    </location>
</feature>
<organism evidence="4 5">
    <name type="scientific">Mycoplasma yeatsii</name>
    <dbReference type="NCBI Taxonomy" id="51365"/>
    <lineage>
        <taxon>Bacteria</taxon>
        <taxon>Bacillati</taxon>
        <taxon>Mycoplasmatota</taxon>
        <taxon>Mollicutes</taxon>
        <taxon>Mycoplasmataceae</taxon>
        <taxon>Mycoplasma</taxon>
    </lineage>
</organism>
<comment type="similarity">
    <text evidence="1">Belongs to the metallo-dependent hydrolases superfamily. NagA family.</text>
</comment>
<protein>
    <submittedName>
        <fullName evidence="4">N-acetylglucosamine-6-phosphate deacetylase</fullName>
    </submittedName>
</protein>
<dbReference type="Pfam" id="PF01979">
    <property type="entry name" value="Amidohydro_1"/>
    <property type="match status" value="1"/>
</dbReference>
<dbReference type="PANTHER" id="PTHR11113:SF14">
    <property type="entry name" value="N-ACETYLGLUCOSAMINE-6-PHOSPHATE DEACETYLASE"/>
    <property type="match status" value="1"/>
</dbReference>
<dbReference type="PANTHER" id="PTHR11113">
    <property type="entry name" value="N-ACETYLGLUCOSAMINE-6-PHOSPHATE DEACETYLASE"/>
    <property type="match status" value="1"/>
</dbReference>
<comment type="caution">
    <text evidence="4">The sequence shown here is derived from an EMBL/GenBank/DDBJ whole genome shotgun (WGS) entry which is preliminary data.</text>
</comment>
<dbReference type="RefSeq" id="WP_307445609.1">
    <property type="nucleotide sequence ID" value="NZ_JAUSWP010000010.1"/>
</dbReference>
<name>A0ABU0NG42_9MOLU</name>
<sequence>MSGVDHHNPGLAVSTLNHKDILCEIIADNIHLNPEIIKLVYDHKTADNICLITDPISCKGLDDGIYHLGNLKVNKANNRARLVSNNALAGSVVSYDGVVKNFKNITNISLTDLIKTTSINIAKQLNIYSYTGSIEVNKYADFVVLDKKLKCFKNISWRKDSIWKNNLNI</sequence>
<evidence type="ECO:0000313" key="4">
    <source>
        <dbReference type="EMBL" id="MDQ0568127.1"/>
    </source>
</evidence>
<dbReference type="Gene3D" id="3.20.20.140">
    <property type="entry name" value="Metal-dependent hydrolases"/>
    <property type="match status" value="1"/>
</dbReference>
<proteinExistence type="inferred from homology"/>
<reference evidence="4" key="1">
    <citation type="submission" date="2023-07" db="EMBL/GenBank/DDBJ databases">
        <title>Genomic Encyclopedia of Type Strains, Phase IV (KMG-IV): sequencing the most valuable type-strain genomes for metagenomic binning, comparative biology and taxonomic classification.</title>
        <authorList>
            <person name="Goeker M."/>
        </authorList>
    </citation>
    <scope>NUCLEOTIDE SEQUENCE [LARGE SCALE GENOMIC DNA]</scope>
    <source>
        <strain evidence="4">DSM 22019</strain>
    </source>
</reference>
<dbReference type="Proteomes" id="UP001236620">
    <property type="component" value="Unassembled WGS sequence"/>
</dbReference>
<dbReference type="Gene3D" id="2.30.40.10">
    <property type="entry name" value="Urease, subunit C, domain 1"/>
    <property type="match status" value="1"/>
</dbReference>
<accession>A0ABU0NG42</accession>
<dbReference type="InterPro" id="IPR011059">
    <property type="entry name" value="Metal-dep_hydrolase_composite"/>
</dbReference>
<dbReference type="EMBL" id="JAUSWP010000010">
    <property type="protein sequence ID" value="MDQ0568127.1"/>
    <property type="molecule type" value="Genomic_DNA"/>
</dbReference>
<dbReference type="InterPro" id="IPR032466">
    <property type="entry name" value="Metal_Hydrolase"/>
</dbReference>
<dbReference type="SUPFAM" id="SSF51556">
    <property type="entry name" value="Metallo-dependent hydrolases"/>
    <property type="match status" value="1"/>
</dbReference>